<dbReference type="EMBL" id="FMAQ01000003">
    <property type="protein sequence ID" value="SCB96243.1"/>
    <property type="molecule type" value="Genomic_DNA"/>
</dbReference>
<feature type="transmembrane region" description="Helical" evidence="1">
    <location>
        <begin position="94"/>
        <end position="117"/>
    </location>
</feature>
<sequence>MRKVFATIFTLLILILPISSFAITQQNTSKPNYLLWFISIVVLLIIAAYGIYKSNKREITVFANYTDVGFVIASVLVPVIFLATMHWLNVPPDITLYVCIAAFAIFLVAIAKATFLYNNNIQDFILAFYTKMFIPFIAITCIIIALIISITLKREKYERRTRHSQRVTDTALAGFTSAFLIVSLVLHNDKFVSISDYLSGKK</sequence>
<keyword evidence="1" id="KW-0812">Transmembrane</keyword>
<name>A0A1C4ANX1_9GAMM</name>
<dbReference type="STRING" id="1798182.GA0061081_10361"/>
<keyword evidence="2" id="KW-0732">Signal</keyword>
<evidence type="ECO:0000256" key="2">
    <source>
        <dbReference type="SAM" id="SignalP"/>
    </source>
</evidence>
<dbReference type="RefSeq" id="WP_091347369.1">
    <property type="nucleotide sequence ID" value="NZ_FMAQ01000003.1"/>
</dbReference>
<proteinExistence type="predicted"/>
<reference evidence="4" key="1">
    <citation type="submission" date="2016-08" db="EMBL/GenBank/DDBJ databases">
        <authorList>
            <person name="Varghese N."/>
            <person name="Submissions Spin"/>
        </authorList>
    </citation>
    <scope>NUCLEOTIDE SEQUENCE [LARGE SCALE GENOMIC DNA]</scope>
    <source>
        <strain evidence="4">R-53248</strain>
    </source>
</reference>
<feature type="chain" id="PRO_5008688849" evidence="2">
    <location>
        <begin position="23"/>
        <end position="202"/>
    </location>
</feature>
<protein>
    <submittedName>
        <fullName evidence="3">Uncharacterized protein</fullName>
    </submittedName>
</protein>
<keyword evidence="1" id="KW-1133">Transmembrane helix</keyword>
<feature type="transmembrane region" description="Helical" evidence="1">
    <location>
        <begin position="170"/>
        <end position="187"/>
    </location>
</feature>
<dbReference type="Proteomes" id="UP000199670">
    <property type="component" value="Unassembled WGS sequence"/>
</dbReference>
<evidence type="ECO:0000313" key="3">
    <source>
        <dbReference type="EMBL" id="SCB96243.1"/>
    </source>
</evidence>
<feature type="transmembrane region" description="Helical" evidence="1">
    <location>
        <begin position="34"/>
        <end position="52"/>
    </location>
</feature>
<accession>A0A1C4ANX1</accession>
<dbReference type="AlphaFoldDB" id="A0A1C4ANX1"/>
<keyword evidence="1" id="KW-0472">Membrane</keyword>
<feature type="transmembrane region" description="Helical" evidence="1">
    <location>
        <begin position="124"/>
        <end position="150"/>
    </location>
</feature>
<keyword evidence="4" id="KW-1185">Reference proteome</keyword>
<organism evidence="3 4">
    <name type="scientific">Gilliamella bombicola</name>
    <dbReference type="NCBI Taxonomy" id="1798182"/>
    <lineage>
        <taxon>Bacteria</taxon>
        <taxon>Pseudomonadati</taxon>
        <taxon>Pseudomonadota</taxon>
        <taxon>Gammaproteobacteria</taxon>
        <taxon>Orbales</taxon>
        <taxon>Orbaceae</taxon>
        <taxon>Gilliamella</taxon>
    </lineage>
</organism>
<feature type="transmembrane region" description="Helical" evidence="1">
    <location>
        <begin position="64"/>
        <end position="88"/>
    </location>
</feature>
<evidence type="ECO:0000256" key="1">
    <source>
        <dbReference type="SAM" id="Phobius"/>
    </source>
</evidence>
<gene>
    <name evidence="3" type="ORF">GA0061081_10361</name>
</gene>
<evidence type="ECO:0000313" key="4">
    <source>
        <dbReference type="Proteomes" id="UP000199670"/>
    </source>
</evidence>
<feature type="signal peptide" evidence="2">
    <location>
        <begin position="1"/>
        <end position="22"/>
    </location>
</feature>